<evidence type="ECO:0000313" key="3">
    <source>
        <dbReference type="Proteomes" id="UP000295293"/>
    </source>
</evidence>
<dbReference type="EMBL" id="SNZH01000003">
    <property type="protein sequence ID" value="TDR46755.1"/>
    <property type="molecule type" value="Genomic_DNA"/>
</dbReference>
<evidence type="ECO:0000256" key="1">
    <source>
        <dbReference type="SAM" id="MobiDB-lite"/>
    </source>
</evidence>
<comment type="caution">
    <text evidence="2">The sequence shown here is derived from an EMBL/GenBank/DDBJ whole genome shotgun (WGS) entry which is preliminary data.</text>
</comment>
<name>A0A4R6Z4Y9_9GAMM</name>
<proteinExistence type="predicted"/>
<keyword evidence="3" id="KW-1185">Reference proteome</keyword>
<dbReference type="AlphaFoldDB" id="A0A4R6Z4Y9"/>
<feature type="compositionally biased region" description="Polar residues" evidence="1">
    <location>
        <begin position="55"/>
        <end position="76"/>
    </location>
</feature>
<dbReference type="Proteomes" id="UP000295293">
    <property type="component" value="Unassembled WGS sequence"/>
</dbReference>
<protein>
    <submittedName>
        <fullName evidence="2">Uncharacterized protein</fullName>
    </submittedName>
</protein>
<reference evidence="2 3" key="1">
    <citation type="submission" date="2019-03" db="EMBL/GenBank/DDBJ databases">
        <title>Genomic Encyclopedia of Type Strains, Phase IV (KMG-IV): sequencing the most valuable type-strain genomes for metagenomic binning, comparative biology and taxonomic classification.</title>
        <authorList>
            <person name="Goeker M."/>
        </authorList>
    </citation>
    <scope>NUCLEOTIDE SEQUENCE [LARGE SCALE GENOMIC DNA]</scope>
    <source>
        <strain evidence="2 3">DSM 21667</strain>
    </source>
</reference>
<organism evidence="2 3">
    <name type="scientific">Tahibacter aquaticus</name>
    <dbReference type="NCBI Taxonomy" id="520092"/>
    <lineage>
        <taxon>Bacteria</taxon>
        <taxon>Pseudomonadati</taxon>
        <taxon>Pseudomonadota</taxon>
        <taxon>Gammaproteobacteria</taxon>
        <taxon>Lysobacterales</taxon>
        <taxon>Rhodanobacteraceae</taxon>
        <taxon>Tahibacter</taxon>
    </lineage>
</organism>
<accession>A0A4R6Z4Y9</accession>
<feature type="compositionally biased region" description="Basic and acidic residues" evidence="1">
    <location>
        <begin position="33"/>
        <end position="53"/>
    </location>
</feature>
<gene>
    <name evidence="2" type="ORF">DFR29_103291</name>
</gene>
<feature type="region of interest" description="Disordered" evidence="1">
    <location>
        <begin position="1"/>
        <end position="76"/>
    </location>
</feature>
<evidence type="ECO:0000313" key="2">
    <source>
        <dbReference type="EMBL" id="TDR46755.1"/>
    </source>
</evidence>
<sequence length="88" mass="9619">MAGGDCSSDRESPRLSPGPCGESVTQGNVQEFRGPDMTDLRREEIPGFTERPHAPNQNKYIYHQKTSTPARNASSSTQMAAVILLTHC</sequence>